<feature type="transmembrane region" description="Helical" evidence="1">
    <location>
        <begin position="176"/>
        <end position="199"/>
    </location>
</feature>
<feature type="transmembrane region" description="Helical" evidence="1">
    <location>
        <begin position="88"/>
        <end position="114"/>
    </location>
</feature>
<keyword evidence="1" id="KW-0812">Transmembrane</keyword>
<dbReference type="RefSeq" id="WP_422920541.1">
    <property type="nucleotide sequence ID" value="NZ_JAMZEJ010000008.1"/>
</dbReference>
<name>A0ABT1VZL2_9PROT</name>
<accession>A0ABT1VZL2</accession>
<keyword evidence="1" id="KW-0472">Membrane</keyword>
<dbReference type="EMBL" id="JAMZEJ010000008">
    <property type="protein sequence ID" value="MCQ8241786.1"/>
    <property type="molecule type" value="Genomic_DNA"/>
</dbReference>
<gene>
    <name evidence="2" type="ORF">NFI88_13170</name>
</gene>
<protein>
    <submittedName>
        <fullName evidence="2">DUF4386 domain-containing protein</fullName>
    </submittedName>
</protein>
<dbReference type="InterPro" id="IPR025495">
    <property type="entry name" value="DUF4386"/>
</dbReference>
<evidence type="ECO:0000256" key="1">
    <source>
        <dbReference type="SAM" id="Phobius"/>
    </source>
</evidence>
<organism evidence="2 3">
    <name type="scientific">Rhizosaccharibacter radicis</name>
    <dbReference type="NCBI Taxonomy" id="2782605"/>
    <lineage>
        <taxon>Bacteria</taxon>
        <taxon>Pseudomonadati</taxon>
        <taxon>Pseudomonadota</taxon>
        <taxon>Alphaproteobacteria</taxon>
        <taxon>Acetobacterales</taxon>
        <taxon>Acetobacteraceae</taxon>
        <taxon>Rhizosaccharibacter</taxon>
    </lineage>
</organism>
<proteinExistence type="predicted"/>
<feature type="transmembrane region" description="Helical" evidence="1">
    <location>
        <begin position="60"/>
        <end position="81"/>
    </location>
</feature>
<comment type="caution">
    <text evidence="2">The sequence shown here is derived from an EMBL/GenBank/DDBJ whole genome shotgun (WGS) entry which is preliminary data.</text>
</comment>
<feature type="transmembrane region" description="Helical" evidence="1">
    <location>
        <begin position="146"/>
        <end position="164"/>
    </location>
</feature>
<keyword evidence="1" id="KW-1133">Transmembrane helix</keyword>
<evidence type="ECO:0000313" key="2">
    <source>
        <dbReference type="EMBL" id="MCQ8241786.1"/>
    </source>
</evidence>
<dbReference type="Pfam" id="PF14329">
    <property type="entry name" value="DUF4386"/>
    <property type="match status" value="1"/>
</dbReference>
<evidence type="ECO:0000313" key="3">
    <source>
        <dbReference type="Proteomes" id="UP001524547"/>
    </source>
</evidence>
<reference evidence="2 3" key="1">
    <citation type="submission" date="2022-06" db="EMBL/GenBank/DDBJ databases">
        <title>Rhizosaccharibacter gen. nov. sp. nov. KSS12, endophytic bacteria isolated from sugarcane.</title>
        <authorList>
            <person name="Pitiwittayakul N."/>
        </authorList>
    </citation>
    <scope>NUCLEOTIDE SEQUENCE [LARGE SCALE GENOMIC DNA]</scope>
    <source>
        <strain evidence="2 3">KSS12</strain>
    </source>
</reference>
<sequence length="236" mass="24474">MIAAGDEWRPARLAGLLYLGTILFGVFAEMGTRGTLIAHGDPAATAASLDAHRALFRTGLLADLAMLACYGAVTGLFHAMFGRRRPLVSLVAAITSVIGLSVLASTELLLLAALRLLPGPAASGPSPDGVRDAAVLFCLRLHGDGYALSLVFFGIYCGLLGWLVRGRSASSRMVSALMWLAGACYLVNSLSILAAPVLARALPDAIMVPTLVGEAALSAWLLLGGRSEPHPRQAGA</sequence>
<dbReference type="Proteomes" id="UP001524547">
    <property type="component" value="Unassembled WGS sequence"/>
</dbReference>
<keyword evidence="3" id="KW-1185">Reference proteome</keyword>